<protein>
    <submittedName>
        <fullName evidence="2">Uncharacterized protein</fullName>
    </submittedName>
</protein>
<reference evidence="2" key="1">
    <citation type="journal article" date="2014" name="Int. J. Syst. Evol. Microbiol.">
        <title>Complete genome sequence of Corynebacterium casei LMG S-19264T (=DSM 44701T), isolated from a smear-ripened cheese.</title>
        <authorList>
            <consortium name="US DOE Joint Genome Institute (JGI-PGF)"/>
            <person name="Walter F."/>
            <person name="Albersmeier A."/>
            <person name="Kalinowski J."/>
            <person name="Ruckert C."/>
        </authorList>
    </citation>
    <scope>NUCLEOTIDE SEQUENCE</scope>
    <source>
        <strain evidence="2">JCM 4654</strain>
    </source>
</reference>
<gene>
    <name evidence="2" type="ORF">GCM10010508_68140</name>
</gene>
<feature type="compositionally biased region" description="Low complexity" evidence="1">
    <location>
        <begin position="48"/>
        <end position="64"/>
    </location>
</feature>
<comment type="caution">
    <text evidence="2">The sequence shown here is derived from an EMBL/GenBank/DDBJ whole genome shotgun (WGS) entry which is preliminary data.</text>
</comment>
<feature type="region of interest" description="Disordered" evidence="1">
    <location>
        <begin position="28"/>
        <end position="118"/>
    </location>
</feature>
<keyword evidence="3" id="KW-1185">Reference proteome</keyword>
<evidence type="ECO:0000313" key="2">
    <source>
        <dbReference type="EMBL" id="GHD97035.1"/>
    </source>
</evidence>
<dbReference type="Proteomes" id="UP000608955">
    <property type="component" value="Unassembled WGS sequence"/>
</dbReference>
<evidence type="ECO:0000256" key="1">
    <source>
        <dbReference type="SAM" id="MobiDB-lite"/>
    </source>
</evidence>
<organism evidence="2 3">
    <name type="scientific">Streptomyces naganishii JCM 4654</name>
    <dbReference type="NCBI Taxonomy" id="1306179"/>
    <lineage>
        <taxon>Bacteria</taxon>
        <taxon>Bacillati</taxon>
        <taxon>Actinomycetota</taxon>
        <taxon>Actinomycetes</taxon>
        <taxon>Kitasatosporales</taxon>
        <taxon>Streptomycetaceae</taxon>
        <taxon>Streptomyces</taxon>
    </lineage>
</organism>
<feature type="compositionally biased region" description="Low complexity" evidence="1">
    <location>
        <begin position="28"/>
        <end position="42"/>
    </location>
</feature>
<proteinExistence type="predicted"/>
<name>A0A918YAW0_9ACTN</name>
<reference evidence="2" key="2">
    <citation type="submission" date="2020-09" db="EMBL/GenBank/DDBJ databases">
        <authorList>
            <person name="Sun Q."/>
            <person name="Ohkuma M."/>
        </authorList>
    </citation>
    <scope>NUCLEOTIDE SEQUENCE</scope>
    <source>
        <strain evidence="2">JCM 4654</strain>
    </source>
</reference>
<sequence length="118" mass="10866">MSGHLGRIGGRQVVAVLALGGGLLLGPVLPGAPAGRAAEDGTSGTGDTGPAATAPDTARAGLAASGSTAPGLAASGSTAPGLAASGSTAPGLTAPGLEPVRHRPGPFPGAGRRFRGAG</sequence>
<accession>A0A918YAW0</accession>
<dbReference type="AlphaFoldDB" id="A0A918YAW0"/>
<evidence type="ECO:0000313" key="3">
    <source>
        <dbReference type="Proteomes" id="UP000608955"/>
    </source>
</evidence>
<dbReference type="EMBL" id="BMVF01000033">
    <property type="protein sequence ID" value="GHD97035.1"/>
    <property type="molecule type" value="Genomic_DNA"/>
</dbReference>